<keyword evidence="3" id="KW-1185">Reference proteome</keyword>
<gene>
    <name evidence="2" type="ORF">Anapl_08016</name>
</gene>
<sequence>MGLGAVVALVLVPEEERPISCGSLLRTTRQCQLQEESGAGSAGASSQIYKELLDLKGTEMARPPGTGQPFASPLGMAELFVRLLWCRAPCWGGPIRAVAVLGPVRGPARASLRPLHPRLGHRLPASTASQLVAIRLCAVKSSSHLCWSSQPGGLAPSSSGSEGTAHALPHTAPVHCMSSHCEPGSRLWVATKRAQGMDLATRRACGPANPLEKTHKEIAVNPLNDGKVPKRHIPEDEKCRMQMRENQGQQRCGDPRRRPGQKSKLIKIMKKMVLATSMKESKSERPDDADQTLFAKLANGTQCTG</sequence>
<proteinExistence type="predicted"/>
<dbReference type="AlphaFoldDB" id="R0JL41"/>
<accession>R0JL41</accession>
<organism evidence="2 3">
    <name type="scientific">Anas platyrhynchos</name>
    <name type="common">Mallard</name>
    <name type="synonym">Anas boschas</name>
    <dbReference type="NCBI Taxonomy" id="8839"/>
    <lineage>
        <taxon>Eukaryota</taxon>
        <taxon>Metazoa</taxon>
        <taxon>Chordata</taxon>
        <taxon>Craniata</taxon>
        <taxon>Vertebrata</taxon>
        <taxon>Euteleostomi</taxon>
        <taxon>Archelosauria</taxon>
        <taxon>Archosauria</taxon>
        <taxon>Dinosauria</taxon>
        <taxon>Saurischia</taxon>
        <taxon>Theropoda</taxon>
        <taxon>Coelurosauria</taxon>
        <taxon>Aves</taxon>
        <taxon>Neognathae</taxon>
        <taxon>Galloanserae</taxon>
        <taxon>Anseriformes</taxon>
        <taxon>Anatidae</taxon>
        <taxon>Anatinae</taxon>
        <taxon>Anas</taxon>
    </lineage>
</organism>
<protein>
    <submittedName>
        <fullName evidence="2">Uncharacterized protein</fullName>
    </submittedName>
</protein>
<name>R0JL41_ANAPL</name>
<reference evidence="3" key="1">
    <citation type="journal article" date="2013" name="Nat. Genet.">
        <title>The duck genome and transcriptome provide insight into an avian influenza virus reservoir species.</title>
        <authorList>
            <person name="Huang Y."/>
            <person name="Li Y."/>
            <person name="Burt D.W."/>
            <person name="Chen H."/>
            <person name="Zhang Y."/>
            <person name="Qian W."/>
            <person name="Kim H."/>
            <person name="Gan S."/>
            <person name="Zhao Y."/>
            <person name="Li J."/>
            <person name="Yi K."/>
            <person name="Feng H."/>
            <person name="Zhu P."/>
            <person name="Li B."/>
            <person name="Liu Q."/>
            <person name="Fairley S."/>
            <person name="Magor K.E."/>
            <person name="Du Z."/>
            <person name="Hu X."/>
            <person name="Goodman L."/>
            <person name="Tafer H."/>
            <person name="Vignal A."/>
            <person name="Lee T."/>
            <person name="Kim K.W."/>
            <person name="Sheng Z."/>
            <person name="An Y."/>
            <person name="Searle S."/>
            <person name="Herrero J."/>
            <person name="Groenen M.A."/>
            <person name="Crooijmans R.P."/>
            <person name="Faraut T."/>
            <person name="Cai Q."/>
            <person name="Webster R.G."/>
            <person name="Aldridge J.R."/>
            <person name="Warren W.C."/>
            <person name="Bartschat S."/>
            <person name="Kehr S."/>
            <person name="Marz M."/>
            <person name="Stadler P.F."/>
            <person name="Smith J."/>
            <person name="Kraus R.H."/>
            <person name="Zhao Y."/>
            <person name="Ren L."/>
            <person name="Fei J."/>
            <person name="Morisson M."/>
            <person name="Kaiser P."/>
            <person name="Griffin D.K."/>
            <person name="Rao M."/>
            <person name="Pitel F."/>
            <person name="Wang J."/>
            <person name="Li N."/>
        </authorList>
    </citation>
    <scope>NUCLEOTIDE SEQUENCE [LARGE SCALE GENOMIC DNA]</scope>
</reference>
<feature type="region of interest" description="Disordered" evidence="1">
    <location>
        <begin position="243"/>
        <end position="263"/>
    </location>
</feature>
<evidence type="ECO:0000313" key="3">
    <source>
        <dbReference type="Proteomes" id="UP000296049"/>
    </source>
</evidence>
<dbReference type="Proteomes" id="UP000296049">
    <property type="component" value="Unassembled WGS sequence"/>
</dbReference>
<evidence type="ECO:0000256" key="1">
    <source>
        <dbReference type="SAM" id="MobiDB-lite"/>
    </source>
</evidence>
<dbReference type="EMBL" id="KB743610">
    <property type="protein sequence ID" value="EOA97766.1"/>
    <property type="molecule type" value="Genomic_DNA"/>
</dbReference>
<evidence type="ECO:0000313" key="2">
    <source>
        <dbReference type="EMBL" id="EOA97766.1"/>
    </source>
</evidence>